<name>A0ABV0ZQ49_9TELE</name>
<evidence type="ECO:0000313" key="3">
    <source>
        <dbReference type="Proteomes" id="UP001469553"/>
    </source>
</evidence>
<evidence type="ECO:0000256" key="1">
    <source>
        <dbReference type="SAM" id="MobiDB-lite"/>
    </source>
</evidence>
<dbReference type="Proteomes" id="UP001469553">
    <property type="component" value="Unassembled WGS sequence"/>
</dbReference>
<feature type="compositionally biased region" description="Basic residues" evidence="1">
    <location>
        <begin position="51"/>
        <end position="64"/>
    </location>
</feature>
<keyword evidence="3" id="KW-1185">Reference proteome</keyword>
<organism evidence="2 3">
    <name type="scientific">Ameca splendens</name>
    <dbReference type="NCBI Taxonomy" id="208324"/>
    <lineage>
        <taxon>Eukaryota</taxon>
        <taxon>Metazoa</taxon>
        <taxon>Chordata</taxon>
        <taxon>Craniata</taxon>
        <taxon>Vertebrata</taxon>
        <taxon>Euteleostomi</taxon>
        <taxon>Actinopterygii</taxon>
        <taxon>Neopterygii</taxon>
        <taxon>Teleostei</taxon>
        <taxon>Neoteleostei</taxon>
        <taxon>Acanthomorphata</taxon>
        <taxon>Ovalentaria</taxon>
        <taxon>Atherinomorphae</taxon>
        <taxon>Cyprinodontiformes</taxon>
        <taxon>Goodeidae</taxon>
        <taxon>Ameca</taxon>
    </lineage>
</organism>
<gene>
    <name evidence="2" type="ORF">AMECASPLE_022824</name>
</gene>
<comment type="caution">
    <text evidence="2">The sequence shown here is derived from an EMBL/GenBank/DDBJ whole genome shotgun (WGS) entry which is preliminary data.</text>
</comment>
<proteinExistence type="predicted"/>
<protein>
    <submittedName>
        <fullName evidence="2">Uncharacterized protein</fullName>
    </submittedName>
</protein>
<reference evidence="2 3" key="1">
    <citation type="submission" date="2021-06" db="EMBL/GenBank/DDBJ databases">
        <authorList>
            <person name="Palmer J.M."/>
        </authorList>
    </citation>
    <scope>NUCLEOTIDE SEQUENCE [LARGE SCALE GENOMIC DNA]</scope>
    <source>
        <strain evidence="2 3">AS_MEX2019</strain>
        <tissue evidence="2">Muscle</tissue>
    </source>
</reference>
<dbReference type="EMBL" id="JAHRIP010067892">
    <property type="protein sequence ID" value="MEQ2307907.1"/>
    <property type="molecule type" value="Genomic_DNA"/>
</dbReference>
<feature type="region of interest" description="Disordered" evidence="1">
    <location>
        <begin position="23"/>
        <end position="72"/>
    </location>
</feature>
<sequence>MRKPHSLPELPEVLSLFLNVITRSGTQPPPRTHTLADRNTPSQPQHTGLTRFRRGNLHVLNRTRRTCDNRDD</sequence>
<evidence type="ECO:0000313" key="2">
    <source>
        <dbReference type="EMBL" id="MEQ2307907.1"/>
    </source>
</evidence>
<feature type="compositionally biased region" description="Polar residues" evidence="1">
    <location>
        <begin position="37"/>
        <end position="48"/>
    </location>
</feature>
<accession>A0ABV0ZQ49</accession>